<dbReference type="PANTHER" id="PTHR10841:SF17">
    <property type="entry name" value="SYNAPSIN"/>
    <property type="match status" value="1"/>
</dbReference>
<feature type="region of interest" description="Disordered" evidence="5">
    <location>
        <begin position="40"/>
        <end position="100"/>
    </location>
</feature>
<dbReference type="FunFam" id="3.40.50.20:FF:000008">
    <property type="entry name" value="Synapsin III"/>
    <property type="match status" value="1"/>
</dbReference>
<feature type="compositionally biased region" description="Polar residues" evidence="5">
    <location>
        <begin position="53"/>
        <end position="100"/>
    </location>
</feature>
<gene>
    <name evidence="7" type="ORF">OSB1V03_LOCUS3931</name>
</gene>
<keyword evidence="8" id="KW-1185">Reference proteome</keyword>
<sequence length="234" mass="25968">MYVLHENHKISSIGKIRELSESFASTTNFLKRRFSSGDLSGEGFDDELEGERQSSGVQTNTDSNPVPTHSVSQSSDLTLNFRGSNTTSAPTSPHHSGVSSFLSRATSLTGSVTSTVQQIARTATNKDRQKILLVIDDHQTDWSKYFRGKRLQGEWDIRVEQAEFRDLTLASSSESGSVVSIIGFDRSGSKVARSFRPDFVLIRQHIRDVREDYRDILLGLAFGNVKTLPTCHQG</sequence>
<comment type="similarity">
    <text evidence="1">Belongs to the synapsin family.</text>
</comment>
<evidence type="ECO:0000256" key="3">
    <source>
        <dbReference type="ARBA" id="ARBA00023018"/>
    </source>
</evidence>
<keyword evidence="3" id="KW-0770">Synapse</keyword>
<dbReference type="GO" id="GO:0030672">
    <property type="term" value="C:synaptic vesicle membrane"/>
    <property type="evidence" value="ECO:0007669"/>
    <property type="project" value="TreeGrafter"/>
</dbReference>
<proteinExistence type="inferred from homology"/>
<evidence type="ECO:0000256" key="1">
    <source>
        <dbReference type="ARBA" id="ARBA00008243"/>
    </source>
</evidence>
<dbReference type="InterPro" id="IPR020897">
    <property type="entry name" value="Synapsin_pre-ATP-grasp_dom"/>
</dbReference>
<protein>
    <recommendedName>
        <fullName evidence="6">Synapsin pre-ATP-grasp domain-containing protein</fullName>
    </recommendedName>
</protein>
<evidence type="ECO:0000256" key="5">
    <source>
        <dbReference type="SAM" id="MobiDB-lite"/>
    </source>
</evidence>
<dbReference type="Gene3D" id="3.40.50.20">
    <property type="match status" value="1"/>
</dbReference>
<dbReference type="Pfam" id="PF02078">
    <property type="entry name" value="Synapsin"/>
    <property type="match status" value="1"/>
</dbReference>
<dbReference type="EMBL" id="OC856257">
    <property type="protein sequence ID" value="CAD7623475.1"/>
    <property type="molecule type" value="Genomic_DNA"/>
</dbReference>
<evidence type="ECO:0000256" key="4">
    <source>
        <dbReference type="ARBA" id="ARBA00034103"/>
    </source>
</evidence>
<dbReference type="InterPro" id="IPR001359">
    <property type="entry name" value="Synapsin"/>
</dbReference>
<evidence type="ECO:0000256" key="2">
    <source>
        <dbReference type="ARBA" id="ARBA00022553"/>
    </source>
</evidence>
<keyword evidence="2" id="KW-0597">Phosphoprotein</keyword>
<accession>A0A7R9KI23</accession>
<name>A0A7R9KI23_9ACAR</name>
<dbReference type="Proteomes" id="UP000759131">
    <property type="component" value="Unassembled WGS sequence"/>
</dbReference>
<reference evidence="7" key="1">
    <citation type="submission" date="2020-11" db="EMBL/GenBank/DDBJ databases">
        <authorList>
            <person name="Tran Van P."/>
        </authorList>
    </citation>
    <scope>NUCLEOTIDE SEQUENCE</scope>
</reference>
<feature type="domain" description="Synapsin pre-ATP-grasp" evidence="6">
    <location>
        <begin position="125"/>
        <end position="225"/>
    </location>
</feature>
<dbReference type="Pfam" id="PF10581">
    <property type="entry name" value="Synapsin_N"/>
    <property type="match status" value="1"/>
</dbReference>
<dbReference type="EMBL" id="CAJPIZ010001682">
    <property type="protein sequence ID" value="CAG2103905.1"/>
    <property type="molecule type" value="Genomic_DNA"/>
</dbReference>
<evidence type="ECO:0000313" key="7">
    <source>
        <dbReference type="EMBL" id="CAD7623475.1"/>
    </source>
</evidence>
<dbReference type="OrthoDB" id="6507896at2759"/>
<organism evidence="7">
    <name type="scientific">Medioppia subpectinata</name>
    <dbReference type="NCBI Taxonomy" id="1979941"/>
    <lineage>
        <taxon>Eukaryota</taxon>
        <taxon>Metazoa</taxon>
        <taxon>Ecdysozoa</taxon>
        <taxon>Arthropoda</taxon>
        <taxon>Chelicerata</taxon>
        <taxon>Arachnida</taxon>
        <taxon>Acari</taxon>
        <taxon>Acariformes</taxon>
        <taxon>Sarcoptiformes</taxon>
        <taxon>Oribatida</taxon>
        <taxon>Brachypylina</taxon>
        <taxon>Oppioidea</taxon>
        <taxon>Oppiidae</taxon>
        <taxon>Medioppia</taxon>
    </lineage>
</organism>
<dbReference type="AlphaFoldDB" id="A0A7R9KI23"/>
<dbReference type="InterPro" id="IPR019736">
    <property type="entry name" value="Synapsin_P_site"/>
</dbReference>
<comment type="subcellular location">
    <subcellularLocation>
        <location evidence="4">Synapse</location>
    </subcellularLocation>
</comment>
<evidence type="ECO:0000259" key="6">
    <source>
        <dbReference type="Pfam" id="PF02078"/>
    </source>
</evidence>
<dbReference type="SUPFAM" id="SSF52440">
    <property type="entry name" value="PreATP-grasp domain"/>
    <property type="match status" value="1"/>
</dbReference>
<dbReference type="GO" id="GO:0007269">
    <property type="term" value="P:neurotransmitter secretion"/>
    <property type="evidence" value="ECO:0007669"/>
    <property type="project" value="InterPro"/>
</dbReference>
<dbReference type="PRINTS" id="PR01368">
    <property type="entry name" value="SYNAPSIN"/>
</dbReference>
<dbReference type="InterPro" id="IPR016185">
    <property type="entry name" value="PreATP-grasp_dom_sf"/>
</dbReference>
<dbReference type="PANTHER" id="PTHR10841">
    <property type="entry name" value="SYNAPSIN"/>
    <property type="match status" value="1"/>
</dbReference>
<evidence type="ECO:0000313" key="8">
    <source>
        <dbReference type="Proteomes" id="UP000759131"/>
    </source>
</evidence>